<reference evidence="5 6" key="1">
    <citation type="submission" date="2017-10" db="EMBL/GenBank/DDBJ databases">
        <title>Extensive intraspecific genome diversity in a model arbuscular mycorrhizal fungus.</title>
        <authorList>
            <person name="Chen E.C.H."/>
            <person name="Morin E."/>
            <person name="Baudet D."/>
            <person name="Noel J."/>
            <person name="Ndikumana S."/>
            <person name="Charron P."/>
            <person name="St-Onge C."/>
            <person name="Giorgi J."/>
            <person name="Grigoriev I.V."/>
            <person name="Roux C."/>
            <person name="Martin F.M."/>
            <person name="Corradi N."/>
        </authorList>
    </citation>
    <scope>NUCLEOTIDE SEQUENCE [LARGE SCALE GENOMIC DNA]</scope>
    <source>
        <strain evidence="5 6">A1</strain>
    </source>
</reference>
<dbReference type="Gene3D" id="3.90.79.10">
    <property type="entry name" value="Nucleoside Triphosphate Pyrophosphohydrolase"/>
    <property type="match status" value="1"/>
</dbReference>
<evidence type="ECO:0000259" key="4">
    <source>
        <dbReference type="PROSITE" id="PS51462"/>
    </source>
</evidence>
<dbReference type="VEuPathDB" id="FungiDB:RhiirA1_405186"/>
<dbReference type="InterPro" id="IPR020084">
    <property type="entry name" value="NUDIX_hydrolase_CS"/>
</dbReference>
<keyword evidence="2 3" id="KW-0378">Hydrolase</keyword>
<name>A0A2N0QLX1_9GLOM</name>
<dbReference type="InterPro" id="IPR000086">
    <property type="entry name" value="NUDIX_hydrolase_dom"/>
</dbReference>
<dbReference type="InterPro" id="IPR015797">
    <property type="entry name" value="NUDIX_hydrolase-like_dom_sf"/>
</dbReference>
<dbReference type="Pfam" id="PF00293">
    <property type="entry name" value="NUDIX"/>
    <property type="match status" value="1"/>
</dbReference>
<dbReference type="SUPFAM" id="SSF55811">
    <property type="entry name" value="Nudix"/>
    <property type="match status" value="1"/>
</dbReference>
<evidence type="ECO:0000256" key="1">
    <source>
        <dbReference type="ARBA" id="ARBA00001946"/>
    </source>
</evidence>
<evidence type="ECO:0000313" key="5">
    <source>
        <dbReference type="EMBL" id="PKC52051.1"/>
    </source>
</evidence>
<dbReference type="PANTHER" id="PTHR43046">
    <property type="entry name" value="GDP-MANNOSE MANNOSYL HYDROLASE"/>
    <property type="match status" value="1"/>
</dbReference>
<evidence type="ECO:0000256" key="2">
    <source>
        <dbReference type="ARBA" id="ARBA00022801"/>
    </source>
</evidence>
<sequence length="152" mass="17439">MKEDYRMKRIDALKAAVAVIILNEKNQVLLQKRSDVQLWGIPSGHIEVGETVSEAAIREVKEETDLDIRIKKLIGVYSDPTSQVFEYPNGQVVHFITTCFLAEIIGGELKCNSNESLDIKFFSEENLPSDLLKMHPRWLKDAFSNKEWAFIR</sequence>
<dbReference type="PROSITE" id="PS51462">
    <property type="entry name" value="NUDIX"/>
    <property type="match status" value="1"/>
</dbReference>
<gene>
    <name evidence="5" type="ORF">RhiirA1_405186</name>
</gene>
<dbReference type="PANTHER" id="PTHR43046:SF2">
    <property type="entry name" value="8-OXO-DGTP DIPHOSPHATASE-RELATED"/>
    <property type="match status" value="1"/>
</dbReference>
<evidence type="ECO:0000256" key="3">
    <source>
        <dbReference type="RuleBase" id="RU003476"/>
    </source>
</evidence>
<accession>A0A2N0QLX1</accession>
<comment type="similarity">
    <text evidence="3">Belongs to the Nudix hydrolase family.</text>
</comment>
<dbReference type="EMBL" id="LLXH01006485">
    <property type="protein sequence ID" value="PKC52051.1"/>
    <property type="molecule type" value="Genomic_DNA"/>
</dbReference>
<dbReference type="Proteomes" id="UP000232688">
    <property type="component" value="Unassembled WGS sequence"/>
</dbReference>
<evidence type="ECO:0000313" key="6">
    <source>
        <dbReference type="Proteomes" id="UP000232688"/>
    </source>
</evidence>
<dbReference type="InterPro" id="IPR020476">
    <property type="entry name" value="Nudix_hydrolase"/>
</dbReference>
<dbReference type="PROSITE" id="PS00893">
    <property type="entry name" value="NUDIX_BOX"/>
    <property type="match status" value="1"/>
</dbReference>
<dbReference type="AlphaFoldDB" id="A0A2N0QLX1"/>
<comment type="caution">
    <text evidence="5">The sequence shown here is derived from an EMBL/GenBank/DDBJ whole genome shotgun (WGS) entry which is preliminary data.</text>
</comment>
<protein>
    <submittedName>
        <fullName evidence="5">Putative ADP-ribose pyrophosphatase</fullName>
    </submittedName>
</protein>
<comment type="cofactor">
    <cofactor evidence="1">
        <name>Mg(2+)</name>
        <dbReference type="ChEBI" id="CHEBI:18420"/>
    </cofactor>
</comment>
<dbReference type="PRINTS" id="PR00502">
    <property type="entry name" value="NUDIXFAMILY"/>
</dbReference>
<proteinExistence type="inferred from homology"/>
<feature type="domain" description="Nudix hydrolase" evidence="4">
    <location>
        <begin position="12"/>
        <end position="145"/>
    </location>
</feature>
<dbReference type="GO" id="GO:0016787">
    <property type="term" value="F:hydrolase activity"/>
    <property type="evidence" value="ECO:0007669"/>
    <property type="project" value="UniProtKB-KW"/>
</dbReference>
<organism evidence="5 6">
    <name type="scientific">Rhizophagus irregularis</name>
    <dbReference type="NCBI Taxonomy" id="588596"/>
    <lineage>
        <taxon>Eukaryota</taxon>
        <taxon>Fungi</taxon>
        <taxon>Fungi incertae sedis</taxon>
        <taxon>Mucoromycota</taxon>
        <taxon>Glomeromycotina</taxon>
        <taxon>Glomeromycetes</taxon>
        <taxon>Glomerales</taxon>
        <taxon>Glomeraceae</taxon>
        <taxon>Rhizophagus</taxon>
    </lineage>
</organism>
<reference evidence="5 6" key="2">
    <citation type="submission" date="2017-10" db="EMBL/GenBank/DDBJ databases">
        <title>Genome analyses suggest a sexual origin of heterokaryosis in a supposedly ancient asexual fungus.</title>
        <authorList>
            <person name="Corradi N."/>
            <person name="Sedzielewska K."/>
            <person name="Noel J."/>
            <person name="Charron P."/>
            <person name="Farinelli L."/>
            <person name="Marton T."/>
            <person name="Kruger M."/>
            <person name="Pelin A."/>
            <person name="Brachmann A."/>
            <person name="Corradi N."/>
        </authorList>
    </citation>
    <scope>NUCLEOTIDE SEQUENCE [LARGE SCALE GENOMIC DNA]</scope>
    <source>
        <strain evidence="5 6">A1</strain>
    </source>
</reference>